<dbReference type="OrthoDB" id="1913277at2759"/>
<dbReference type="HOGENOM" id="CLU_1372655_0_0_1"/>
<accession>G3B2F7</accession>
<protein>
    <submittedName>
        <fullName evidence="1">Uncharacterized protein</fullName>
    </submittedName>
</protein>
<evidence type="ECO:0000313" key="2">
    <source>
        <dbReference type="Proteomes" id="UP000000707"/>
    </source>
</evidence>
<dbReference type="AlphaFoldDB" id="G3B2F7"/>
<dbReference type="GeneID" id="18250690"/>
<reference evidence="1 2" key="1">
    <citation type="journal article" date="2011" name="Proc. Natl. Acad. Sci. U.S.A.">
        <title>Comparative genomics of xylose-fermenting fungi for enhanced biofuel production.</title>
        <authorList>
            <person name="Wohlbach D.J."/>
            <person name="Kuo A."/>
            <person name="Sato T.K."/>
            <person name="Potts K.M."/>
            <person name="Salamov A.A."/>
            <person name="LaButti K.M."/>
            <person name="Sun H."/>
            <person name="Clum A."/>
            <person name="Pangilinan J.L."/>
            <person name="Lindquist E.A."/>
            <person name="Lucas S."/>
            <person name="Lapidus A."/>
            <person name="Jin M."/>
            <person name="Gunawan C."/>
            <person name="Balan V."/>
            <person name="Dale B.E."/>
            <person name="Jeffries T.W."/>
            <person name="Zinkel R."/>
            <person name="Barry K.W."/>
            <person name="Grigoriev I.V."/>
            <person name="Gasch A.P."/>
        </authorList>
    </citation>
    <scope>NUCLEOTIDE SEQUENCE [LARGE SCALE GENOMIC DNA]</scope>
    <source>
        <strain evidence="2">ATCC 10573 / BCRC 21748 / CBS 615 / JCM 9827 / NBRC 10315 / NRRL Y-1498 / VKM Y-70</strain>
    </source>
</reference>
<organism evidence="2">
    <name type="scientific">Candida tenuis (strain ATCC 10573 / BCRC 21748 / CBS 615 / JCM 9827 / NBRC 10315 / NRRL Y-1498 / VKM Y-70)</name>
    <name type="common">Yeast</name>
    <name type="synonym">Yamadazyma tenuis</name>
    <dbReference type="NCBI Taxonomy" id="590646"/>
    <lineage>
        <taxon>Eukaryota</taxon>
        <taxon>Fungi</taxon>
        <taxon>Dikarya</taxon>
        <taxon>Ascomycota</taxon>
        <taxon>Saccharomycotina</taxon>
        <taxon>Pichiomycetes</taxon>
        <taxon>Debaryomycetaceae</taxon>
        <taxon>Yamadazyma</taxon>
    </lineage>
</organism>
<name>G3B2F7_CANTC</name>
<proteinExistence type="predicted"/>
<dbReference type="RefSeq" id="XP_006685469.1">
    <property type="nucleotide sequence ID" value="XM_006685406.1"/>
</dbReference>
<sequence length="199" mass="22261">MSEETAAESPKTYPDSTFKLPRPFGNIFNASAYPQWEPVDTAGETKKIFKFTFYTTVGAYAWLYFWKRTAFKVELPLTVIGFTTVATATKGIITNLREKNDGWNTFWAVAAGNLAVLTGGFKTMPLKHKFMTGISGAAITGLLNQWSWAQSVNSPGREVKHILNTGEEVPKQQFWDVMRRRPISQTVDEMGVGRGILKP</sequence>
<dbReference type="Proteomes" id="UP000000707">
    <property type="component" value="Unassembled WGS sequence"/>
</dbReference>
<gene>
    <name evidence="1" type="ORF">CANTEDRAFT_97530</name>
</gene>
<dbReference type="STRING" id="590646.G3B2F7"/>
<evidence type="ECO:0000313" key="1">
    <source>
        <dbReference type="EMBL" id="EGV64663.1"/>
    </source>
</evidence>
<dbReference type="KEGG" id="cten:18250690"/>
<keyword evidence="2" id="KW-1185">Reference proteome</keyword>
<dbReference type="eggNOG" id="ENOG502S81D">
    <property type="taxonomic scope" value="Eukaryota"/>
</dbReference>
<dbReference type="EMBL" id="GL996515">
    <property type="protein sequence ID" value="EGV64663.1"/>
    <property type="molecule type" value="Genomic_DNA"/>
</dbReference>